<keyword evidence="2" id="KW-0503">Monooxygenase</keyword>
<accession>A0ABV5TAD8</accession>
<organism evidence="4 5">
    <name type="scientific">Streptosporangium vulgare</name>
    <dbReference type="NCBI Taxonomy" id="46190"/>
    <lineage>
        <taxon>Bacteria</taxon>
        <taxon>Bacillati</taxon>
        <taxon>Actinomycetota</taxon>
        <taxon>Actinomycetes</taxon>
        <taxon>Streptosporangiales</taxon>
        <taxon>Streptosporangiaceae</taxon>
        <taxon>Streptosporangium</taxon>
    </lineage>
</organism>
<reference evidence="4 5" key="1">
    <citation type="submission" date="2024-09" db="EMBL/GenBank/DDBJ databases">
        <authorList>
            <person name="Sun Q."/>
            <person name="Mori K."/>
        </authorList>
    </citation>
    <scope>NUCLEOTIDE SEQUENCE [LARGE SCALE GENOMIC DNA]</scope>
    <source>
        <strain evidence="4 5">JCM 3028</strain>
    </source>
</reference>
<evidence type="ECO:0000256" key="2">
    <source>
        <dbReference type="ARBA" id="ARBA00023033"/>
    </source>
</evidence>
<comment type="caution">
    <text evidence="4">The sequence shown here is derived from an EMBL/GenBank/DDBJ whole genome shotgun (WGS) entry which is preliminary data.</text>
</comment>
<dbReference type="InterPro" id="IPR050816">
    <property type="entry name" value="Flavin-dep_Halogenase_NPB"/>
</dbReference>
<evidence type="ECO:0000313" key="5">
    <source>
        <dbReference type="Proteomes" id="UP001589610"/>
    </source>
</evidence>
<dbReference type="PANTHER" id="PTHR43747">
    <property type="entry name" value="FAD-BINDING PROTEIN"/>
    <property type="match status" value="1"/>
</dbReference>
<dbReference type="Proteomes" id="UP001589610">
    <property type="component" value="Unassembled WGS sequence"/>
</dbReference>
<dbReference type="Pfam" id="PF04820">
    <property type="entry name" value="Trp_halogenase"/>
    <property type="match status" value="2"/>
</dbReference>
<dbReference type="GO" id="GO:0016491">
    <property type="term" value="F:oxidoreductase activity"/>
    <property type="evidence" value="ECO:0007669"/>
    <property type="project" value="UniProtKB-KW"/>
</dbReference>
<dbReference type="Gene3D" id="3.50.50.60">
    <property type="entry name" value="FAD/NAD(P)-binding domain"/>
    <property type="match status" value="1"/>
</dbReference>
<dbReference type="InterPro" id="IPR006905">
    <property type="entry name" value="Flavin_halogenase"/>
</dbReference>
<dbReference type="EMBL" id="JBHMBS010000004">
    <property type="protein sequence ID" value="MFB9676022.1"/>
    <property type="molecule type" value="Genomic_DNA"/>
</dbReference>
<sequence length="467" mass="51044">MAPDVVVIGGGPAGAISSALLARAGARVRLLERDFFPRYHIGESISSSCRAIIDLVGAREKIEARGYQVKEGLLLRWGAERDWTINWPDLFGDQVRSWQVDRADFDDVLLRHAADQGVEVVQGAQVKKVLFDDERAVGVEWTHDGRLRESPSDFVVDASGRAGVLSSQHFRDRRPHDVFRNVAIWGYYQGGALLPRTPRGGINVISALNGWYWVIPLSGDVYSVGFVTHQDHFLARRPEFPSQQAMFHALVAESETVTELVAGGRFEGEVRVERDFSYSADSFCGPGYFLAGDSACFLDPLLSTGVHLAMYSGMLAAASILSTHAGEVTEREALGFHESHYRNAYGRMFSMVAGFYEQYRGKNSYFWLAQRLARGQYPELMRKRGGDSPAPSDGAFASITSGLTDLDDATRVGGAAPLDAMVLANELVAGKTGSRTAHPGTDDATGLYLVTEPRLGIGRAVEPVAPR</sequence>
<dbReference type="SUPFAM" id="SSF51905">
    <property type="entry name" value="FAD/NAD(P)-binding domain"/>
    <property type="match status" value="1"/>
</dbReference>
<dbReference type="InterPro" id="IPR036188">
    <property type="entry name" value="FAD/NAD-bd_sf"/>
</dbReference>
<dbReference type="EC" id="1.-.-.-" evidence="4"/>
<keyword evidence="1 4" id="KW-0560">Oxidoreductase</keyword>
<name>A0ABV5TAD8_9ACTN</name>
<dbReference type="PANTHER" id="PTHR43747:SF5">
    <property type="entry name" value="FAD-BINDING DOMAIN-CONTAINING PROTEIN"/>
    <property type="match status" value="1"/>
</dbReference>
<evidence type="ECO:0000256" key="1">
    <source>
        <dbReference type="ARBA" id="ARBA00023002"/>
    </source>
</evidence>
<dbReference type="Gene3D" id="3.30.9.100">
    <property type="match status" value="1"/>
</dbReference>
<proteinExistence type="inferred from homology"/>
<gene>
    <name evidence="4" type="ORF">ACFFRH_11025</name>
</gene>
<comment type="similarity">
    <text evidence="3">Belongs to the flavin-dependent halogenase family. Bacterial tryptophan halogenase subfamily.</text>
</comment>
<evidence type="ECO:0000256" key="3">
    <source>
        <dbReference type="ARBA" id="ARBA00038396"/>
    </source>
</evidence>
<dbReference type="PRINTS" id="PR00420">
    <property type="entry name" value="RNGMNOXGNASE"/>
</dbReference>
<keyword evidence="5" id="KW-1185">Reference proteome</keyword>
<dbReference type="RefSeq" id="WP_344743240.1">
    <property type="nucleotide sequence ID" value="NZ_BAAAWW010000019.1"/>
</dbReference>
<protein>
    <submittedName>
        <fullName evidence="4">NAD(P)/FAD-dependent oxidoreductase</fullName>
        <ecNumber evidence="4">1.-.-.-</ecNumber>
    </submittedName>
</protein>
<evidence type="ECO:0000313" key="4">
    <source>
        <dbReference type="EMBL" id="MFB9676022.1"/>
    </source>
</evidence>